<dbReference type="Proteomes" id="UP000694845">
    <property type="component" value="Unplaced"/>
</dbReference>
<dbReference type="KEGG" id="aplc:110987796"/>
<dbReference type="GO" id="GO:0004888">
    <property type="term" value="F:transmembrane signaling receptor activity"/>
    <property type="evidence" value="ECO:0007669"/>
    <property type="project" value="TreeGrafter"/>
</dbReference>
<dbReference type="PRINTS" id="PR01692">
    <property type="entry name" value="LIPOCALINIMR"/>
</dbReference>
<comment type="similarity">
    <text evidence="1">Belongs to the LIMR family.</text>
</comment>
<keyword evidence="4" id="KW-1185">Reference proteome</keyword>
<sequence length="525" mass="59443">MMEHHWDSTEQIFHDAIREYLIDLLFFTVLYISSYLVICRYKRQADKEDYFSADASDAIVYRVALWSCTFTLAISVGAGLLLPFSILSNEVLVFYPNNFYMRWLNGSLIHGLWNLIFLFSNLSLFVLMPFAYFLTESEGFAGSKKGIKARVYETFVVLIILGLLVFGMVWVASAIMDSDSSSRETLSRVWSYLPYLYTCISLLGVLMLLISTPLGFTRMFSVIGQLVVKPQFMENLEEEYHLAKFEEDDLLRKMQGSESSAVYSIEHTNGQTELRQRLAEVQRDRKVLDRRRKASSWQRNLGYPLLWILLFALTVLSLCVVGWNIFRLLFGIGFFSVSIKEAGLGKVSLSMLGSFGALIEVTLICYLMLASVVGFYTVPFFRSLVPRVKDTPMTKVIANCLVILILSSALPLLSRTLGVTSYDLIGEFGRSDWLQNFYLVIGYNLLFSILTSSCLLNKFTSTVRVYIQHSVAQYVHNVREANHFRTSSFWSQKSQNGNTAHVKGTNGVTAVDTGAMNGGLSTKSE</sequence>
<feature type="transmembrane region" description="Helical" evidence="3">
    <location>
        <begin position="355"/>
        <end position="376"/>
    </location>
</feature>
<feature type="transmembrane region" description="Helical" evidence="3">
    <location>
        <begin position="301"/>
        <end position="326"/>
    </location>
</feature>
<keyword evidence="3" id="KW-0812">Transmembrane</keyword>
<dbReference type="PANTHER" id="PTHR12625">
    <property type="entry name" value="LIPOCALIN-1 INTERACTING MEMBRANE RECEPTOR LIMR"/>
    <property type="match status" value="1"/>
</dbReference>
<dbReference type="GeneID" id="110987796"/>
<dbReference type="Pfam" id="PF04791">
    <property type="entry name" value="LMBR1"/>
    <property type="match status" value="2"/>
</dbReference>
<keyword evidence="3" id="KW-0472">Membrane</keyword>
<dbReference type="OrthoDB" id="5596951at2759"/>
<feature type="transmembrane region" description="Helical" evidence="3">
    <location>
        <begin position="396"/>
        <end position="417"/>
    </location>
</feature>
<organism evidence="4 5">
    <name type="scientific">Acanthaster planci</name>
    <name type="common">Crown-of-thorns starfish</name>
    <dbReference type="NCBI Taxonomy" id="133434"/>
    <lineage>
        <taxon>Eukaryota</taxon>
        <taxon>Metazoa</taxon>
        <taxon>Echinodermata</taxon>
        <taxon>Eleutherozoa</taxon>
        <taxon>Asterozoa</taxon>
        <taxon>Asteroidea</taxon>
        <taxon>Valvatacea</taxon>
        <taxon>Valvatida</taxon>
        <taxon>Acanthasteridae</taxon>
        <taxon>Acanthaster</taxon>
    </lineage>
</organism>
<protein>
    <submittedName>
        <fullName evidence="5">Protein LMBR1L-like isoform X1</fullName>
    </submittedName>
</protein>
<name>A0A8B7ZNT9_ACAPL</name>
<feature type="transmembrane region" description="Helical" evidence="3">
    <location>
        <begin position="59"/>
        <end position="87"/>
    </location>
</feature>
<feature type="transmembrane region" description="Helical" evidence="3">
    <location>
        <begin position="437"/>
        <end position="456"/>
    </location>
</feature>
<dbReference type="InterPro" id="IPR006876">
    <property type="entry name" value="LMBR1-like_membr_prot"/>
</dbReference>
<evidence type="ECO:0000256" key="1">
    <source>
        <dbReference type="ARBA" id="ARBA00010487"/>
    </source>
</evidence>
<feature type="transmembrane region" description="Helical" evidence="3">
    <location>
        <begin position="195"/>
        <end position="216"/>
    </location>
</feature>
<dbReference type="RefSeq" id="XP_022106565.1">
    <property type="nucleotide sequence ID" value="XM_022250873.1"/>
</dbReference>
<evidence type="ECO:0000313" key="4">
    <source>
        <dbReference type="Proteomes" id="UP000694845"/>
    </source>
</evidence>
<feature type="coiled-coil region" evidence="2">
    <location>
        <begin position="233"/>
        <end position="291"/>
    </location>
</feature>
<accession>A0A8B7ZNT9</accession>
<dbReference type="GO" id="GO:0005886">
    <property type="term" value="C:plasma membrane"/>
    <property type="evidence" value="ECO:0007669"/>
    <property type="project" value="TreeGrafter"/>
</dbReference>
<keyword evidence="3" id="KW-1133">Transmembrane helix</keyword>
<proteinExistence type="inferred from homology"/>
<dbReference type="PANTHER" id="PTHR12625:SF0">
    <property type="entry name" value="PROTEIN LILIPOD"/>
    <property type="match status" value="1"/>
</dbReference>
<feature type="transmembrane region" description="Helical" evidence="3">
    <location>
        <begin position="155"/>
        <end position="175"/>
    </location>
</feature>
<evidence type="ECO:0000256" key="3">
    <source>
        <dbReference type="SAM" id="Phobius"/>
    </source>
</evidence>
<feature type="transmembrane region" description="Helical" evidence="3">
    <location>
        <begin position="107"/>
        <end position="134"/>
    </location>
</feature>
<feature type="transmembrane region" description="Helical" evidence="3">
    <location>
        <begin position="20"/>
        <end position="38"/>
    </location>
</feature>
<reference evidence="5" key="1">
    <citation type="submission" date="2025-08" db="UniProtKB">
        <authorList>
            <consortium name="RefSeq"/>
        </authorList>
    </citation>
    <scope>IDENTIFICATION</scope>
</reference>
<dbReference type="AlphaFoldDB" id="A0A8B7ZNT9"/>
<gene>
    <name evidence="5" type="primary">LOC110987796</name>
</gene>
<dbReference type="InterPro" id="IPR008075">
    <property type="entry name" value="LIMR"/>
</dbReference>
<dbReference type="GO" id="GO:0007165">
    <property type="term" value="P:signal transduction"/>
    <property type="evidence" value="ECO:0007669"/>
    <property type="project" value="TreeGrafter"/>
</dbReference>
<keyword evidence="2" id="KW-0175">Coiled coil</keyword>
<evidence type="ECO:0000256" key="2">
    <source>
        <dbReference type="SAM" id="Coils"/>
    </source>
</evidence>
<evidence type="ECO:0000313" key="5">
    <source>
        <dbReference type="RefSeq" id="XP_022106565.1"/>
    </source>
</evidence>